<organism evidence="1 2">
    <name type="scientific">Tulasnella calospora MUT 4182</name>
    <dbReference type="NCBI Taxonomy" id="1051891"/>
    <lineage>
        <taxon>Eukaryota</taxon>
        <taxon>Fungi</taxon>
        <taxon>Dikarya</taxon>
        <taxon>Basidiomycota</taxon>
        <taxon>Agaricomycotina</taxon>
        <taxon>Agaricomycetes</taxon>
        <taxon>Cantharellales</taxon>
        <taxon>Tulasnellaceae</taxon>
        <taxon>Tulasnella</taxon>
    </lineage>
</organism>
<gene>
    <name evidence="1" type="ORF">M407DRAFT_241995</name>
</gene>
<dbReference type="Proteomes" id="UP000054248">
    <property type="component" value="Unassembled WGS sequence"/>
</dbReference>
<sequence length="58" mass="6376">MLASCHADNVKQVSLGAGCVPISSGRLDESAGMRRLREPKRWMCGRRRGKQPKSPNVP</sequence>
<reference evidence="2" key="2">
    <citation type="submission" date="2015-01" db="EMBL/GenBank/DDBJ databases">
        <title>Evolutionary Origins and Diversification of the Mycorrhizal Mutualists.</title>
        <authorList>
            <consortium name="DOE Joint Genome Institute"/>
            <consortium name="Mycorrhizal Genomics Consortium"/>
            <person name="Kohler A."/>
            <person name="Kuo A."/>
            <person name="Nagy L.G."/>
            <person name="Floudas D."/>
            <person name="Copeland A."/>
            <person name="Barry K.W."/>
            <person name="Cichocki N."/>
            <person name="Veneault-Fourrey C."/>
            <person name="LaButti K."/>
            <person name="Lindquist E.A."/>
            <person name="Lipzen A."/>
            <person name="Lundell T."/>
            <person name="Morin E."/>
            <person name="Murat C."/>
            <person name="Riley R."/>
            <person name="Ohm R."/>
            <person name="Sun H."/>
            <person name="Tunlid A."/>
            <person name="Henrissat B."/>
            <person name="Grigoriev I.V."/>
            <person name="Hibbett D.S."/>
            <person name="Martin F."/>
        </authorList>
    </citation>
    <scope>NUCLEOTIDE SEQUENCE [LARGE SCALE GENOMIC DNA]</scope>
    <source>
        <strain evidence="2">MUT 4182</strain>
    </source>
</reference>
<name>A0A0C3QGT2_9AGAM</name>
<reference evidence="1 2" key="1">
    <citation type="submission" date="2014-04" db="EMBL/GenBank/DDBJ databases">
        <authorList>
            <consortium name="DOE Joint Genome Institute"/>
            <person name="Kuo A."/>
            <person name="Girlanda M."/>
            <person name="Perotto S."/>
            <person name="Kohler A."/>
            <person name="Nagy L.G."/>
            <person name="Floudas D."/>
            <person name="Copeland A."/>
            <person name="Barry K.W."/>
            <person name="Cichocki N."/>
            <person name="Veneault-Fourrey C."/>
            <person name="LaButti K."/>
            <person name="Lindquist E.A."/>
            <person name="Lipzen A."/>
            <person name="Lundell T."/>
            <person name="Morin E."/>
            <person name="Murat C."/>
            <person name="Sun H."/>
            <person name="Tunlid A."/>
            <person name="Henrissat B."/>
            <person name="Grigoriev I.V."/>
            <person name="Hibbett D.S."/>
            <person name="Martin F."/>
            <person name="Nordberg H.P."/>
            <person name="Cantor M.N."/>
            <person name="Hua S.X."/>
        </authorList>
    </citation>
    <scope>NUCLEOTIDE SEQUENCE [LARGE SCALE GENOMIC DNA]</scope>
    <source>
        <strain evidence="1 2">MUT 4182</strain>
    </source>
</reference>
<evidence type="ECO:0000313" key="1">
    <source>
        <dbReference type="EMBL" id="KIO30895.1"/>
    </source>
</evidence>
<dbReference type="AlphaFoldDB" id="A0A0C3QGT2"/>
<accession>A0A0C3QGT2</accession>
<keyword evidence="2" id="KW-1185">Reference proteome</keyword>
<dbReference type="EMBL" id="KN822967">
    <property type="protein sequence ID" value="KIO30895.1"/>
    <property type="molecule type" value="Genomic_DNA"/>
</dbReference>
<proteinExistence type="predicted"/>
<evidence type="ECO:0000313" key="2">
    <source>
        <dbReference type="Proteomes" id="UP000054248"/>
    </source>
</evidence>
<dbReference type="HOGENOM" id="CLU_2980805_0_0_1"/>
<protein>
    <submittedName>
        <fullName evidence="1">Uncharacterized protein</fullName>
    </submittedName>
</protein>